<comment type="subcellular location">
    <subcellularLocation>
        <location evidence="1">Nucleus</location>
    </subcellularLocation>
</comment>
<comment type="similarity">
    <text evidence="2">Belongs to the CWC25 family.</text>
</comment>
<feature type="compositionally biased region" description="Basic and acidic residues" evidence="8">
    <location>
        <begin position="321"/>
        <end position="345"/>
    </location>
</feature>
<evidence type="ECO:0000256" key="8">
    <source>
        <dbReference type="SAM" id="MobiDB-lite"/>
    </source>
</evidence>
<feature type="compositionally biased region" description="Basic and acidic residues" evidence="8">
    <location>
        <begin position="14"/>
        <end position="30"/>
    </location>
</feature>
<evidence type="ECO:0000313" key="9">
    <source>
        <dbReference type="WBParaSite" id="MCU_008658-RA"/>
    </source>
</evidence>
<proteinExistence type="inferred from homology"/>
<name>A0A5K3FN46_MESCO</name>
<feature type="compositionally biased region" description="Basic and acidic residues" evidence="8">
    <location>
        <begin position="119"/>
        <end position="129"/>
    </location>
</feature>
<feature type="compositionally biased region" description="Basic and acidic residues" evidence="8">
    <location>
        <begin position="386"/>
        <end position="395"/>
    </location>
</feature>
<feature type="compositionally biased region" description="Basic residues" evidence="8">
    <location>
        <begin position="130"/>
        <end position="156"/>
    </location>
</feature>
<keyword evidence="5" id="KW-0175">Coiled coil</keyword>
<reference evidence="9" key="1">
    <citation type="submission" date="2019-11" db="UniProtKB">
        <authorList>
            <consortium name="WormBaseParasite"/>
        </authorList>
    </citation>
    <scope>IDENTIFICATION</scope>
</reference>
<evidence type="ECO:0000256" key="4">
    <source>
        <dbReference type="ARBA" id="ARBA00022728"/>
    </source>
</evidence>
<dbReference type="InterPro" id="IPR022209">
    <property type="entry name" value="CWC25"/>
</dbReference>
<evidence type="ECO:0000256" key="7">
    <source>
        <dbReference type="ARBA" id="ARBA00023242"/>
    </source>
</evidence>
<feature type="compositionally biased region" description="Basic residues" evidence="8">
    <location>
        <begin position="204"/>
        <end position="216"/>
    </location>
</feature>
<dbReference type="Pfam" id="PF12542">
    <property type="entry name" value="CWC25"/>
    <property type="match status" value="1"/>
</dbReference>
<protein>
    <submittedName>
        <fullName evidence="9">Pre-mRNA-splicing factor CWC25 homolog</fullName>
    </submittedName>
</protein>
<feature type="region of interest" description="Disordered" evidence="8">
    <location>
        <begin position="114"/>
        <end position="345"/>
    </location>
</feature>
<keyword evidence="7" id="KW-0539">Nucleus</keyword>
<evidence type="ECO:0000256" key="6">
    <source>
        <dbReference type="ARBA" id="ARBA00023187"/>
    </source>
</evidence>
<evidence type="ECO:0000256" key="5">
    <source>
        <dbReference type="ARBA" id="ARBA00023054"/>
    </source>
</evidence>
<dbReference type="PANTHER" id="PTHR16196:SF0">
    <property type="entry name" value="PRE-MRNA-SPLICING FACTOR CWC25 HOMOLOG"/>
    <property type="match status" value="1"/>
</dbReference>
<dbReference type="PANTHER" id="PTHR16196">
    <property type="entry name" value="CELL CYCLE CONTROL PROTEIN CWF25"/>
    <property type="match status" value="1"/>
</dbReference>
<dbReference type="AlphaFoldDB" id="A0A5K3FN46"/>
<dbReference type="GO" id="GO:0000398">
    <property type="term" value="P:mRNA splicing, via spliceosome"/>
    <property type="evidence" value="ECO:0007669"/>
    <property type="project" value="TreeGrafter"/>
</dbReference>
<accession>A0A5K3FN46</accession>
<keyword evidence="6" id="KW-0508">mRNA splicing</keyword>
<feature type="compositionally biased region" description="Basic and acidic residues" evidence="8">
    <location>
        <begin position="226"/>
        <end position="235"/>
    </location>
</feature>
<dbReference type="GO" id="GO:0005684">
    <property type="term" value="C:U2-type spliceosomal complex"/>
    <property type="evidence" value="ECO:0007669"/>
    <property type="project" value="TreeGrafter"/>
</dbReference>
<keyword evidence="4" id="KW-0747">Spliceosome</keyword>
<dbReference type="InterPro" id="IPR051376">
    <property type="entry name" value="CWC25_splicing_factor"/>
</dbReference>
<dbReference type="WBParaSite" id="MCU_008658-RA">
    <property type="protein sequence ID" value="MCU_008658-RA"/>
    <property type="gene ID" value="MCU_008658"/>
</dbReference>
<sequence>MSLKSAIDNLSSEEKRKISELIQTKEKNGHDSSTSWMYEQPKKNTEDFLLGKAIKSLEELAEISRDQDEETPAQRLTRLDMEAKFREDPLNLMRQHEYDKRSALLQNTARMKKLQRLIEQQKHAMEAKEKKKRKEKKKSKKKKKKKEEHKAKRHHTSSSSSESSDNSEDDAILDKFISIIRAADREKREAGEGADKTKEEGKKREKHHSKLRRKSHSPGSGLEPDSPVKNRDNRAPEACTSVKPSHDRGQTGSRDLHRRRRSRSRSSERPRHDRGSRRSRSREMPSRLHRPHPGRHEDAKPRGCRLTQEEMAALRAQMAADAKEREAERRERFEQHRAEKARSEIEELEGKLKHGASFLKGLTLDHVASSSVEEVVQRNAKSRQRGGMDENFLKR</sequence>
<evidence type="ECO:0000256" key="2">
    <source>
        <dbReference type="ARBA" id="ARBA00006695"/>
    </source>
</evidence>
<feature type="region of interest" description="Disordered" evidence="8">
    <location>
        <begin position="375"/>
        <end position="395"/>
    </location>
</feature>
<evidence type="ECO:0000256" key="3">
    <source>
        <dbReference type="ARBA" id="ARBA00022664"/>
    </source>
</evidence>
<keyword evidence="3" id="KW-0507">mRNA processing</keyword>
<organism evidence="9">
    <name type="scientific">Mesocestoides corti</name>
    <name type="common">Flatworm</name>
    <dbReference type="NCBI Taxonomy" id="53468"/>
    <lineage>
        <taxon>Eukaryota</taxon>
        <taxon>Metazoa</taxon>
        <taxon>Spiralia</taxon>
        <taxon>Lophotrochozoa</taxon>
        <taxon>Platyhelminthes</taxon>
        <taxon>Cestoda</taxon>
        <taxon>Eucestoda</taxon>
        <taxon>Cyclophyllidea</taxon>
        <taxon>Mesocestoididae</taxon>
        <taxon>Mesocestoides</taxon>
    </lineage>
</organism>
<feature type="region of interest" description="Disordered" evidence="8">
    <location>
        <begin position="14"/>
        <end position="37"/>
    </location>
</feature>
<feature type="compositionally biased region" description="Basic and acidic residues" evidence="8">
    <location>
        <begin position="182"/>
        <end position="203"/>
    </location>
</feature>
<evidence type="ECO:0000256" key="1">
    <source>
        <dbReference type="ARBA" id="ARBA00004123"/>
    </source>
</evidence>